<sequence>MKQKVVIKVPVNGSKSRTKNHKIAVGIQGVESASLQGEDKSQIVVEGEWIDSITLTVSLRKSLGSAELVSVSEVKEKKEEKTNNNQSTAAAKATDTVQSVDWFLNYNQAAYSMPQYCVYQAPNPNTSADACAIM</sequence>
<dbReference type="PANTHER" id="PTHR46371">
    <property type="entry name" value="OS04G0464100 PROTEIN"/>
    <property type="match status" value="1"/>
</dbReference>
<dbReference type="InterPro" id="IPR044296">
    <property type="entry name" value="HIPP46"/>
</dbReference>
<dbReference type="InParanoid" id="A0A1U7ZJJ6"/>
<accession>A0A1U7ZJJ6</accession>
<reference evidence="2" key="1">
    <citation type="submission" date="2025-08" db="UniProtKB">
        <authorList>
            <consortium name="RefSeq"/>
        </authorList>
    </citation>
    <scope>IDENTIFICATION</scope>
</reference>
<dbReference type="FunCoup" id="A0A1U7ZJJ6">
    <property type="interactions" value="109"/>
</dbReference>
<dbReference type="OMA" id="IVVEGEW"/>
<name>A0A1U7ZJJ6_NELNU</name>
<dbReference type="KEGG" id="nnu:104593570"/>
<dbReference type="OrthoDB" id="692882at2759"/>
<dbReference type="GeneID" id="104593570"/>
<evidence type="ECO:0000313" key="2">
    <source>
        <dbReference type="RefSeq" id="XP_010251773.1"/>
    </source>
</evidence>
<dbReference type="Proteomes" id="UP000189703">
    <property type="component" value="Unplaced"/>
</dbReference>
<dbReference type="eggNOG" id="KOG0017">
    <property type="taxonomic scope" value="Eukaryota"/>
</dbReference>
<keyword evidence="1" id="KW-1185">Reference proteome</keyword>
<dbReference type="AlphaFoldDB" id="A0A1U7ZJJ6"/>
<dbReference type="RefSeq" id="XP_010251773.1">
    <property type="nucleotide sequence ID" value="XM_010253471.2"/>
</dbReference>
<evidence type="ECO:0000313" key="1">
    <source>
        <dbReference type="Proteomes" id="UP000189703"/>
    </source>
</evidence>
<protein>
    <submittedName>
        <fullName evidence="2">Uncharacterized protein LOC104593570</fullName>
    </submittedName>
</protein>
<organism evidence="1 2">
    <name type="scientific">Nelumbo nucifera</name>
    <name type="common">Sacred lotus</name>
    <dbReference type="NCBI Taxonomy" id="4432"/>
    <lineage>
        <taxon>Eukaryota</taxon>
        <taxon>Viridiplantae</taxon>
        <taxon>Streptophyta</taxon>
        <taxon>Embryophyta</taxon>
        <taxon>Tracheophyta</taxon>
        <taxon>Spermatophyta</taxon>
        <taxon>Magnoliopsida</taxon>
        <taxon>Proteales</taxon>
        <taxon>Nelumbonaceae</taxon>
        <taxon>Nelumbo</taxon>
    </lineage>
</organism>
<dbReference type="Gene3D" id="3.30.70.100">
    <property type="match status" value="1"/>
</dbReference>
<gene>
    <name evidence="2" type="primary">LOC104593570</name>
</gene>
<dbReference type="STRING" id="4432.A0A1U7ZJJ6"/>
<proteinExistence type="predicted"/>